<dbReference type="RefSeq" id="WP_200115112.1">
    <property type="nucleotide sequence ID" value="NZ_JAEHOH010000010.1"/>
</dbReference>
<feature type="region of interest" description="Disordered" evidence="1">
    <location>
        <begin position="103"/>
        <end position="125"/>
    </location>
</feature>
<dbReference type="Proteomes" id="UP000608530">
    <property type="component" value="Unassembled WGS sequence"/>
</dbReference>
<protein>
    <submittedName>
        <fullName evidence="2">Uncharacterized protein</fullName>
    </submittedName>
</protein>
<sequence length="213" mass="21976">MTPFRARAERKHALAGNGPIVDRARRALRLVAEQFGEVTATTQTTVDVRTPDGIELTLSYDPGNYIFSRVYNLAISTTLPDGSAAPSGVAVSHRDRGGARYVPAAGRATGGPARGGGAAPSGGSGALRRLNEVAGPLLDGIDLHSSTIATTGGGRTLTVTPLGGSYVWVLIPPVFKATAFPQGEPERILELIRAVRGLSAPDPSSPTQKGPAS</sequence>
<accession>A0A934Q8B4</accession>
<dbReference type="InterPro" id="IPR021500">
    <property type="entry name" value="DUF3156"/>
</dbReference>
<reference evidence="2" key="1">
    <citation type="submission" date="2020-12" db="EMBL/GenBank/DDBJ databases">
        <title>Leucobacter sp. CAS1, isolated from Chromium sludge.</title>
        <authorList>
            <person name="Xu Z."/>
        </authorList>
    </citation>
    <scope>NUCLEOTIDE SEQUENCE</scope>
    <source>
        <strain evidence="2">CSA1</strain>
    </source>
</reference>
<name>A0A934Q8B4_9MICO</name>
<evidence type="ECO:0000313" key="3">
    <source>
        <dbReference type="Proteomes" id="UP000608530"/>
    </source>
</evidence>
<proteinExistence type="predicted"/>
<keyword evidence="3" id="KW-1185">Reference proteome</keyword>
<gene>
    <name evidence="2" type="ORF">JD276_07950</name>
</gene>
<dbReference type="Pfam" id="PF11354">
    <property type="entry name" value="DUF3156"/>
    <property type="match status" value="1"/>
</dbReference>
<dbReference type="EMBL" id="JAEHOH010000010">
    <property type="protein sequence ID" value="MBK0418966.1"/>
    <property type="molecule type" value="Genomic_DNA"/>
</dbReference>
<evidence type="ECO:0000256" key="1">
    <source>
        <dbReference type="SAM" id="MobiDB-lite"/>
    </source>
</evidence>
<evidence type="ECO:0000313" key="2">
    <source>
        <dbReference type="EMBL" id="MBK0418966.1"/>
    </source>
</evidence>
<organism evidence="2 3">
    <name type="scientific">Leucobacter chromiisoli</name>
    <dbReference type="NCBI Taxonomy" id="2796471"/>
    <lineage>
        <taxon>Bacteria</taxon>
        <taxon>Bacillati</taxon>
        <taxon>Actinomycetota</taxon>
        <taxon>Actinomycetes</taxon>
        <taxon>Micrococcales</taxon>
        <taxon>Microbacteriaceae</taxon>
        <taxon>Leucobacter</taxon>
    </lineage>
</organism>
<feature type="compositionally biased region" description="Gly residues" evidence="1">
    <location>
        <begin position="108"/>
        <end position="125"/>
    </location>
</feature>
<comment type="caution">
    <text evidence="2">The sequence shown here is derived from an EMBL/GenBank/DDBJ whole genome shotgun (WGS) entry which is preliminary data.</text>
</comment>
<dbReference type="AlphaFoldDB" id="A0A934Q8B4"/>